<name>A0A2G8LL57_STIJA</name>
<dbReference type="InterPro" id="IPR045111">
    <property type="entry name" value="Vps41/Vps8"/>
</dbReference>
<feature type="domain" description="Vacuolar protein sorting-associated protein 8 central" evidence="1">
    <location>
        <begin position="117"/>
        <end position="299"/>
    </location>
</feature>
<dbReference type="GO" id="GO:0005769">
    <property type="term" value="C:early endosome"/>
    <property type="evidence" value="ECO:0007669"/>
    <property type="project" value="TreeGrafter"/>
</dbReference>
<gene>
    <name evidence="2" type="ORF">BSL78_02164</name>
</gene>
<dbReference type="PANTHER" id="PTHR12616">
    <property type="entry name" value="VACUOLAR PROTEIN SORTING VPS41"/>
    <property type="match status" value="1"/>
</dbReference>
<dbReference type="GO" id="GO:0005770">
    <property type="term" value="C:late endosome"/>
    <property type="evidence" value="ECO:0007669"/>
    <property type="project" value="TreeGrafter"/>
</dbReference>
<sequence>MIMKSELTFDQSRQLQGRLQLANSFLNGKARAVIGIQGSTVEKKIVVTEQILNLLHKYVDASMNQTCPKSGAVYLLEEHFQEVIPVCVDQCLLLGRLDILFGTIYDEFSADMIAKGVFLECLEPYILNDKLTSIPPHVMKDFVEHYRDKEMVPNVEACIVHMDIASLDIHQVVSLCWAYGLFDAIIYVYNNGMNDYVTPLEELIQLLKAALSTGNQLSDNQIRLGNKILVYVSCCLAGRAYPLGDIPEHLVYEVKEGIWKCLTCLHTKDPMEEEPPYPILRLLLRYNTREFLNVLSLAFAEPEFDLDNTDPNAVQSRQRIVDILLQIMVGSMGFSPAQVGFLFTFLARQMAKYENSIIVDRLLFDQVLEFLSTPSEECGHEEREQAFLELLNTGGLGDADEEKLLQLAEKAKFNRVCEVLYKRRREFDKILLCYLRESTGRPLVFNFIHLVMTESVYSEPEKEAVQKEALNQLEELIHIDANETAQLVLQDFAAPLGEIVRQMEDNPKLQLEFLQGVFEGRESGTVPPQGHPPPQIYELYLELLCRFKKETVLNFVVTSDGYRLEDALQIVRNYKLSDATAYLLEKAGDIHGAFGILQESLLAKIKALMEVAEIGPENYNKNEGSLQLANIQVTMMVVVQLCQRNTGSMDEKQRETLWFSLLDTVMTSQKRLKLVLTEEHFESFKDMSRHVLNSMMGYISLPSILQKIMQDPAYNVGKFGEMKELLLGMLDTYT</sequence>
<dbReference type="GO" id="GO:0033263">
    <property type="term" value="C:CORVET complex"/>
    <property type="evidence" value="ECO:0007669"/>
    <property type="project" value="TreeGrafter"/>
</dbReference>
<dbReference type="STRING" id="307972.A0A2G8LL57"/>
<dbReference type="GO" id="GO:0006623">
    <property type="term" value="P:protein targeting to vacuole"/>
    <property type="evidence" value="ECO:0007669"/>
    <property type="project" value="InterPro"/>
</dbReference>
<dbReference type="AlphaFoldDB" id="A0A2G8LL57"/>
<keyword evidence="3" id="KW-1185">Reference proteome</keyword>
<organism evidence="2 3">
    <name type="scientific">Stichopus japonicus</name>
    <name type="common">Sea cucumber</name>
    <dbReference type="NCBI Taxonomy" id="307972"/>
    <lineage>
        <taxon>Eukaryota</taxon>
        <taxon>Metazoa</taxon>
        <taxon>Echinodermata</taxon>
        <taxon>Eleutherozoa</taxon>
        <taxon>Echinozoa</taxon>
        <taxon>Holothuroidea</taxon>
        <taxon>Aspidochirotacea</taxon>
        <taxon>Aspidochirotida</taxon>
        <taxon>Stichopodidae</taxon>
        <taxon>Apostichopus</taxon>
    </lineage>
</organism>
<dbReference type="Pfam" id="PF12816">
    <property type="entry name" value="TPR_Vps8"/>
    <property type="match status" value="1"/>
</dbReference>
<dbReference type="PANTHER" id="PTHR12616:SF8">
    <property type="entry name" value="VACUOLAR PROTEIN SORTING-ASSOCIATED PROTEIN 8 HOMOLOG"/>
    <property type="match status" value="1"/>
</dbReference>
<dbReference type="Proteomes" id="UP000230750">
    <property type="component" value="Unassembled WGS sequence"/>
</dbReference>
<evidence type="ECO:0000313" key="3">
    <source>
        <dbReference type="Proteomes" id="UP000230750"/>
    </source>
</evidence>
<proteinExistence type="predicted"/>
<accession>A0A2G8LL57</accession>
<evidence type="ECO:0000313" key="2">
    <source>
        <dbReference type="EMBL" id="PIK60989.1"/>
    </source>
</evidence>
<reference evidence="2 3" key="1">
    <citation type="journal article" date="2017" name="PLoS Biol.">
        <title>The sea cucumber genome provides insights into morphological evolution and visceral regeneration.</title>
        <authorList>
            <person name="Zhang X."/>
            <person name="Sun L."/>
            <person name="Yuan J."/>
            <person name="Sun Y."/>
            <person name="Gao Y."/>
            <person name="Zhang L."/>
            <person name="Li S."/>
            <person name="Dai H."/>
            <person name="Hamel J.F."/>
            <person name="Liu C."/>
            <person name="Yu Y."/>
            <person name="Liu S."/>
            <person name="Lin W."/>
            <person name="Guo K."/>
            <person name="Jin S."/>
            <person name="Xu P."/>
            <person name="Storey K.B."/>
            <person name="Huan P."/>
            <person name="Zhang T."/>
            <person name="Zhou Y."/>
            <person name="Zhang J."/>
            <person name="Lin C."/>
            <person name="Li X."/>
            <person name="Xing L."/>
            <person name="Huo D."/>
            <person name="Sun M."/>
            <person name="Wang L."/>
            <person name="Mercier A."/>
            <person name="Li F."/>
            <person name="Yang H."/>
            <person name="Xiang J."/>
        </authorList>
    </citation>
    <scope>NUCLEOTIDE SEQUENCE [LARGE SCALE GENOMIC DNA]</scope>
    <source>
        <strain evidence="2">Shaxun</strain>
        <tissue evidence="2">Muscle</tissue>
    </source>
</reference>
<evidence type="ECO:0000259" key="1">
    <source>
        <dbReference type="Pfam" id="PF12816"/>
    </source>
</evidence>
<dbReference type="Pfam" id="PF23556">
    <property type="entry name" value="TPR_Vps41"/>
    <property type="match status" value="1"/>
</dbReference>
<dbReference type="GO" id="GO:0030897">
    <property type="term" value="C:HOPS complex"/>
    <property type="evidence" value="ECO:0007669"/>
    <property type="project" value="TreeGrafter"/>
</dbReference>
<dbReference type="EMBL" id="MRZV01000044">
    <property type="protein sequence ID" value="PIK60989.1"/>
    <property type="molecule type" value="Genomic_DNA"/>
</dbReference>
<dbReference type="OrthoDB" id="289913at2759"/>
<protein>
    <submittedName>
        <fullName evidence="2">Putative vacuolar protein sorting-associated protein 8-like</fullName>
    </submittedName>
</protein>
<dbReference type="GO" id="GO:0034058">
    <property type="term" value="P:endosomal vesicle fusion"/>
    <property type="evidence" value="ECO:0007669"/>
    <property type="project" value="TreeGrafter"/>
</dbReference>
<comment type="caution">
    <text evidence="2">The sequence shown here is derived from an EMBL/GenBank/DDBJ whole genome shotgun (WGS) entry which is preliminary data.</text>
</comment>
<dbReference type="InterPro" id="IPR025941">
    <property type="entry name" value="Vps8_central_dom"/>
</dbReference>